<organism evidence="1 2">
    <name type="scientific">Pleurodeles waltl</name>
    <name type="common">Iberian ribbed newt</name>
    <dbReference type="NCBI Taxonomy" id="8319"/>
    <lineage>
        <taxon>Eukaryota</taxon>
        <taxon>Metazoa</taxon>
        <taxon>Chordata</taxon>
        <taxon>Craniata</taxon>
        <taxon>Vertebrata</taxon>
        <taxon>Euteleostomi</taxon>
        <taxon>Amphibia</taxon>
        <taxon>Batrachia</taxon>
        <taxon>Caudata</taxon>
        <taxon>Salamandroidea</taxon>
        <taxon>Salamandridae</taxon>
        <taxon>Pleurodelinae</taxon>
        <taxon>Pleurodeles</taxon>
    </lineage>
</organism>
<name>A0AAV7NW57_PLEWA</name>
<gene>
    <name evidence="1" type="ORF">NDU88_008482</name>
</gene>
<proteinExistence type="predicted"/>
<dbReference type="EMBL" id="JANPWB010000012">
    <property type="protein sequence ID" value="KAJ1120308.1"/>
    <property type="molecule type" value="Genomic_DNA"/>
</dbReference>
<keyword evidence="2" id="KW-1185">Reference proteome</keyword>
<evidence type="ECO:0000313" key="1">
    <source>
        <dbReference type="EMBL" id="KAJ1120308.1"/>
    </source>
</evidence>
<dbReference type="AlphaFoldDB" id="A0AAV7NW57"/>
<evidence type="ECO:0000313" key="2">
    <source>
        <dbReference type="Proteomes" id="UP001066276"/>
    </source>
</evidence>
<accession>A0AAV7NW57</accession>
<comment type="caution">
    <text evidence="1">The sequence shown here is derived from an EMBL/GenBank/DDBJ whole genome shotgun (WGS) entry which is preliminary data.</text>
</comment>
<sequence>MRALESRWFMRGTLSRRLVEEMSAEWNSFQEGIQCRLGGSNSSRRDPVQTWWSQELKKRSSADLVVPRVEEGIQCRPGDSNSSRRDPVQTWWFQELKKRSSADLVVPRVQEGIQCRPGGSKS</sequence>
<reference evidence="1" key="1">
    <citation type="journal article" date="2022" name="bioRxiv">
        <title>Sequencing and chromosome-scale assembly of the giantPleurodeles waltlgenome.</title>
        <authorList>
            <person name="Brown T."/>
            <person name="Elewa A."/>
            <person name="Iarovenko S."/>
            <person name="Subramanian E."/>
            <person name="Araus A.J."/>
            <person name="Petzold A."/>
            <person name="Susuki M."/>
            <person name="Suzuki K.-i.T."/>
            <person name="Hayashi T."/>
            <person name="Toyoda A."/>
            <person name="Oliveira C."/>
            <person name="Osipova E."/>
            <person name="Leigh N.D."/>
            <person name="Simon A."/>
            <person name="Yun M.H."/>
        </authorList>
    </citation>
    <scope>NUCLEOTIDE SEQUENCE</scope>
    <source>
        <strain evidence="1">20211129_DDA</strain>
        <tissue evidence="1">Liver</tissue>
    </source>
</reference>
<dbReference type="Proteomes" id="UP001066276">
    <property type="component" value="Chromosome 8"/>
</dbReference>
<protein>
    <submittedName>
        <fullName evidence="1">Uncharacterized protein</fullName>
    </submittedName>
</protein>